<evidence type="ECO:0000313" key="8">
    <source>
        <dbReference type="Proteomes" id="UP001181622"/>
    </source>
</evidence>
<dbReference type="EMBL" id="JADBEO010000006">
    <property type="protein sequence ID" value="MDR4305794.1"/>
    <property type="molecule type" value="Genomic_DNA"/>
</dbReference>
<accession>A0ABU1DCM7</accession>
<dbReference type="InterPro" id="IPR036804">
    <property type="entry name" value="CheR_N_sf"/>
</dbReference>
<name>A0ABU1DCM7_9HYPH</name>
<dbReference type="PROSITE" id="PS50123">
    <property type="entry name" value="CHER"/>
    <property type="match status" value="1"/>
</dbReference>
<evidence type="ECO:0000259" key="6">
    <source>
        <dbReference type="PROSITE" id="PS50123"/>
    </source>
</evidence>
<proteinExistence type="predicted"/>
<sequence length="284" mass="31108">MTPAQFAFLTEFLKQRSGIAIGEDKRYLVEARLAPLARMRGLASLGDLIEGVRKGLDVDLGDAVIEAMTTNETFFFRDGSPFQALSEVMLPKLIAARSAERRLRIWSAACSTGQEPYSIAMTLDQHAAALAGWTIEIVATDLSAEVIAKAKAGLFTQFEVQRGLPIRVMLANFTQDGDKWRISEALRRRVHFRTLNLLRDFSALGRFDVVFCRNVLIYFDVATKRDVLARTARQTAEDGYLVLGAAESLASLGVPYLPVPARPGLFARVPSAANAPSRFGAAVA</sequence>
<dbReference type="InterPro" id="IPR022642">
    <property type="entry name" value="CheR_C"/>
</dbReference>
<dbReference type="InterPro" id="IPR029063">
    <property type="entry name" value="SAM-dependent_MTases_sf"/>
</dbReference>
<dbReference type="RefSeq" id="WP_309389097.1">
    <property type="nucleotide sequence ID" value="NZ_JADBEO010000006.1"/>
</dbReference>
<dbReference type="PRINTS" id="PR00996">
    <property type="entry name" value="CHERMTFRASE"/>
</dbReference>
<dbReference type="Pfam" id="PF03705">
    <property type="entry name" value="CheR_N"/>
    <property type="match status" value="1"/>
</dbReference>
<gene>
    <name evidence="7" type="ORF">IHQ68_04035</name>
</gene>
<comment type="caution">
    <text evidence="7">The sequence shown here is derived from an EMBL/GenBank/DDBJ whole genome shotgun (WGS) entry which is preliminary data.</text>
</comment>
<keyword evidence="4" id="KW-0808">Transferase</keyword>
<protein>
    <recommendedName>
        <fullName evidence="2">protein-glutamate O-methyltransferase</fullName>
        <ecNumber evidence="2">2.1.1.80</ecNumber>
    </recommendedName>
</protein>
<dbReference type="InterPro" id="IPR050903">
    <property type="entry name" value="Bact_Chemotaxis_MeTrfase"/>
</dbReference>
<dbReference type="SUPFAM" id="SSF53335">
    <property type="entry name" value="S-adenosyl-L-methionine-dependent methyltransferases"/>
    <property type="match status" value="1"/>
</dbReference>
<comment type="catalytic activity">
    <reaction evidence="1">
        <text>L-glutamyl-[protein] + S-adenosyl-L-methionine = [protein]-L-glutamate 5-O-methyl ester + S-adenosyl-L-homocysteine</text>
        <dbReference type="Rhea" id="RHEA:24452"/>
        <dbReference type="Rhea" id="RHEA-COMP:10208"/>
        <dbReference type="Rhea" id="RHEA-COMP:10311"/>
        <dbReference type="ChEBI" id="CHEBI:29973"/>
        <dbReference type="ChEBI" id="CHEBI:57856"/>
        <dbReference type="ChEBI" id="CHEBI:59789"/>
        <dbReference type="ChEBI" id="CHEBI:82795"/>
        <dbReference type="EC" id="2.1.1.80"/>
    </reaction>
</comment>
<reference evidence="7" key="1">
    <citation type="submission" date="2020-10" db="EMBL/GenBank/DDBJ databases">
        <authorList>
            <person name="Abbas A."/>
            <person name="Razzaq R."/>
            <person name="Waqas M."/>
            <person name="Abbas N."/>
            <person name="Nielsen T.K."/>
            <person name="Hansen L.H."/>
            <person name="Hussain S."/>
            <person name="Shahid M."/>
        </authorList>
    </citation>
    <scope>NUCLEOTIDE SEQUENCE</scope>
    <source>
        <strain evidence="7">S14</strain>
    </source>
</reference>
<dbReference type="SMART" id="SM00138">
    <property type="entry name" value="MeTrc"/>
    <property type="match status" value="1"/>
</dbReference>
<evidence type="ECO:0000256" key="4">
    <source>
        <dbReference type="ARBA" id="ARBA00022679"/>
    </source>
</evidence>
<dbReference type="SUPFAM" id="SSF47757">
    <property type="entry name" value="Chemotaxis receptor methyltransferase CheR, N-terminal domain"/>
    <property type="match status" value="1"/>
</dbReference>
<evidence type="ECO:0000313" key="7">
    <source>
        <dbReference type="EMBL" id="MDR4305794.1"/>
    </source>
</evidence>
<keyword evidence="3" id="KW-0489">Methyltransferase</keyword>
<dbReference type="PANTHER" id="PTHR24422:SF21">
    <property type="entry name" value="CHEMOTAXIS PROTEIN METHYLTRANSFERASE 1"/>
    <property type="match status" value="1"/>
</dbReference>
<evidence type="ECO:0000256" key="1">
    <source>
        <dbReference type="ARBA" id="ARBA00001541"/>
    </source>
</evidence>
<dbReference type="Gene3D" id="3.40.50.150">
    <property type="entry name" value="Vaccinia Virus protein VP39"/>
    <property type="match status" value="1"/>
</dbReference>
<dbReference type="InterPro" id="IPR000780">
    <property type="entry name" value="CheR_MeTrfase"/>
</dbReference>
<dbReference type="InterPro" id="IPR022641">
    <property type="entry name" value="CheR_N"/>
</dbReference>
<keyword evidence="8" id="KW-1185">Reference proteome</keyword>
<dbReference type="Pfam" id="PF01739">
    <property type="entry name" value="CheR"/>
    <property type="match status" value="1"/>
</dbReference>
<dbReference type="EC" id="2.1.1.80" evidence="2"/>
<evidence type="ECO:0000256" key="5">
    <source>
        <dbReference type="ARBA" id="ARBA00022691"/>
    </source>
</evidence>
<dbReference type="Gene3D" id="1.10.155.10">
    <property type="entry name" value="Chemotaxis receptor methyltransferase CheR, N-terminal domain"/>
    <property type="match status" value="1"/>
</dbReference>
<dbReference type="PANTHER" id="PTHR24422">
    <property type="entry name" value="CHEMOTAXIS PROTEIN METHYLTRANSFERASE"/>
    <property type="match status" value="1"/>
</dbReference>
<evidence type="ECO:0000256" key="3">
    <source>
        <dbReference type="ARBA" id="ARBA00022603"/>
    </source>
</evidence>
<feature type="domain" description="CheR-type methyltransferase" evidence="6">
    <location>
        <begin position="1"/>
        <end position="249"/>
    </location>
</feature>
<keyword evidence="5" id="KW-0949">S-adenosyl-L-methionine</keyword>
<organism evidence="7 8">
    <name type="scientific">Chelatococcus sambhunathii</name>
    <dbReference type="NCBI Taxonomy" id="363953"/>
    <lineage>
        <taxon>Bacteria</taxon>
        <taxon>Pseudomonadati</taxon>
        <taxon>Pseudomonadota</taxon>
        <taxon>Alphaproteobacteria</taxon>
        <taxon>Hyphomicrobiales</taxon>
        <taxon>Chelatococcaceae</taxon>
        <taxon>Chelatococcus</taxon>
    </lineage>
</organism>
<dbReference type="Proteomes" id="UP001181622">
    <property type="component" value="Unassembled WGS sequence"/>
</dbReference>
<evidence type="ECO:0000256" key="2">
    <source>
        <dbReference type="ARBA" id="ARBA00012534"/>
    </source>
</evidence>